<dbReference type="EMBL" id="JBCEVZ010000043">
    <property type="protein sequence ID" value="MEL5995676.1"/>
    <property type="molecule type" value="Genomic_DNA"/>
</dbReference>
<comment type="caution">
    <text evidence="1">The sequence shown here is derived from an EMBL/GenBank/DDBJ whole genome shotgun (WGS) entry which is preliminary data.</text>
</comment>
<dbReference type="PROSITE" id="PS51257">
    <property type="entry name" value="PROKAR_LIPOPROTEIN"/>
    <property type="match status" value="1"/>
</dbReference>
<accession>A0ABU9M053</accession>
<gene>
    <name evidence="1" type="ORF">AAFH49_15790</name>
</gene>
<protein>
    <recommendedName>
        <fullName evidence="3">DUF4397 domain-containing protein</fullName>
    </recommendedName>
</protein>
<organism evidence="1 2">
    <name type="scientific">Hymenobacter segetis</name>
    <dbReference type="NCBI Taxonomy" id="2025509"/>
    <lineage>
        <taxon>Bacteria</taxon>
        <taxon>Pseudomonadati</taxon>
        <taxon>Bacteroidota</taxon>
        <taxon>Cytophagia</taxon>
        <taxon>Cytophagales</taxon>
        <taxon>Hymenobacteraceae</taxon>
        <taxon>Hymenobacter</taxon>
    </lineage>
</organism>
<evidence type="ECO:0000313" key="2">
    <source>
        <dbReference type="Proteomes" id="UP001479606"/>
    </source>
</evidence>
<name>A0ABU9M053_9BACT</name>
<dbReference type="Proteomes" id="UP001479606">
    <property type="component" value="Unassembled WGS sequence"/>
</dbReference>
<proteinExistence type="predicted"/>
<keyword evidence="2" id="KW-1185">Reference proteome</keyword>
<sequence length="427" mass="44512">MNFFSTKNLLLALPVLGLLLGGCKKNELDDYFHAPTNESSDSGFAGLGLPRVPLSPRYAPGDAVPLYVTYNETDQLRDITVFQVVNKADSVQTGVYPANGAFNASGGLLAQAVPYTVPANAANGVPVRVDVTLTFQNGAKRLRRFTYTVAQPITLKFGATPATYRNTLAATAQSEGDIIGYSLITNETGIGALPTPPAVLTAANPLFKAVDSLTTFYRIGTGAPVRVGVIRNPSNGAANTRTVDVTIPRNTNGQPVTYSFTAYGAVQAVTVTAPPINVTNPTALATLRTGRISGGPNATPDSLAFNLRTGLIEPAANPATAKDLFVSGVSGGVYLSAANTTRYTKITPLQLDRGFYSAPTANAVGTALYANGVASAASVSADLGPVAAGDVYAVRIRAAEFALLRILSVKQSSAGSNARVRFEYKTL</sequence>
<evidence type="ECO:0008006" key="3">
    <source>
        <dbReference type="Google" id="ProtNLM"/>
    </source>
</evidence>
<reference evidence="1 2" key="1">
    <citation type="journal article" date="2018" name="Arch. Microbiol.">
        <title>Hymenobacter segetis sp. nov., isolated from soil.</title>
        <authorList>
            <person name="Ten L.N."/>
            <person name="Lim S.J."/>
            <person name="Kim B.O."/>
            <person name="Kang I.K."/>
            <person name="Jung H.Y."/>
        </authorList>
    </citation>
    <scope>NUCLEOTIDE SEQUENCE [LARGE SCALE GENOMIC DNA]</scope>
    <source>
        <strain evidence="1 2">S7-3-11</strain>
    </source>
</reference>
<evidence type="ECO:0000313" key="1">
    <source>
        <dbReference type="EMBL" id="MEL5995676.1"/>
    </source>
</evidence>
<dbReference type="RefSeq" id="WP_342299675.1">
    <property type="nucleotide sequence ID" value="NZ_JBCEVZ010000043.1"/>
</dbReference>